<organism evidence="2 4">
    <name type="scientific">Iodobacter fluviatilis</name>
    <dbReference type="NCBI Taxonomy" id="537"/>
    <lineage>
        <taxon>Bacteria</taxon>
        <taxon>Pseudomonadati</taxon>
        <taxon>Pseudomonadota</taxon>
        <taxon>Betaproteobacteria</taxon>
        <taxon>Neisseriales</taxon>
        <taxon>Chitinibacteraceae</taxon>
        <taxon>Iodobacter</taxon>
    </lineage>
</organism>
<dbReference type="Gene3D" id="1.10.260.40">
    <property type="entry name" value="lambda repressor-like DNA-binding domains"/>
    <property type="match status" value="1"/>
</dbReference>
<dbReference type="GO" id="GO:0003677">
    <property type="term" value="F:DNA binding"/>
    <property type="evidence" value="ECO:0007669"/>
    <property type="project" value="InterPro"/>
</dbReference>
<dbReference type="EMBL" id="SMBT01000001">
    <property type="protein sequence ID" value="TCU90246.1"/>
    <property type="molecule type" value="Genomic_DNA"/>
</dbReference>
<evidence type="ECO:0000259" key="1">
    <source>
        <dbReference type="PROSITE" id="PS50943"/>
    </source>
</evidence>
<accession>A0A377Q2W2</accession>
<dbReference type="Pfam" id="PF01381">
    <property type="entry name" value="HTH_3"/>
    <property type="match status" value="1"/>
</dbReference>
<keyword evidence="5" id="KW-1185">Reference proteome</keyword>
<gene>
    <name evidence="3" type="ORF">EV682_101271</name>
    <name evidence="2" type="ORF">NCTC11159_00289</name>
</gene>
<evidence type="ECO:0000313" key="4">
    <source>
        <dbReference type="Proteomes" id="UP000255108"/>
    </source>
</evidence>
<dbReference type="InterPro" id="IPR010982">
    <property type="entry name" value="Lambda_DNA-bd_dom_sf"/>
</dbReference>
<dbReference type="SMART" id="SM00530">
    <property type="entry name" value="HTH_XRE"/>
    <property type="match status" value="1"/>
</dbReference>
<sequence>MSLSDLPESMNRLSVTSSELSNIKQRMLGVSERLKEERKRLGLSQEMAANALGISVDSLYGYEKNKTNPPVSVLLPFSDLGADVQYIVTGVRSSANLPDTEQKLISAFRAAPEPVQTGILAMLQVVPVADASASDQSQDVKPKFMGKVGQVIEGDVKIKGKQTFKF</sequence>
<reference evidence="2 4" key="1">
    <citation type="submission" date="2018-06" db="EMBL/GenBank/DDBJ databases">
        <authorList>
            <consortium name="Pathogen Informatics"/>
            <person name="Doyle S."/>
        </authorList>
    </citation>
    <scope>NUCLEOTIDE SEQUENCE [LARGE SCALE GENOMIC DNA]</scope>
    <source>
        <strain evidence="2 4">NCTC11159</strain>
    </source>
</reference>
<dbReference type="Proteomes" id="UP000255108">
    <property type="component" value="Unassembled WGS sequence"/>
</dbReference>
<dbReference type="Proteomes" id="UP000295794">
    <property type="component" value="Unassembled WGS sequence"/>
</dbReference>
<dbReference type="SUPFAM" id="SSF47413">
    <property type="entry name" value="lambda repressor-like DNA-binding domains"/>
    <property type="match status" value="1"/>
</dbReference>
<evidence type="ECO:0000313" key="3">
    <source>
        <dbReference type="EMBL" id="TCU90246.1"/>
    </source>
</evidence>
<name>A0A377Q2W2_9NEIS</name>
<feature type="domain" description="HTH cro/C1-type" evidence="1">
    <location>
        <begin position="34"/>
        <end position="87"/>
    </location>
</feature>
<evidence type="ECO:0000313" key="2">
    <source>
        <dbReference type="EMBL" id="STQ89273.1"/>
    </source>
</evidence>
<reference evidence="3 5" key="2">
    <citation type="submission" date="2019-03" db="EMBL/GenBank/DDBJ databases">
        <title>Genomic Encyclopedia of Type Strains, Phase IV (KMG-IV): sequencing the most valuable type-strain genomes for metagenomic binning, comparative biology and taxonomic classification.</title>
        <authorList>
            <person name="Goeker M."/>
        </authorList>
    </citation>
    <scope>NUCLEOTIDE SEQUENCE [LARGE SCALE GENOMIC DNA]</scope>
    <source>
        <strain evidence="3 5">DSM 3764</strain>
    </source>
</reference>
<dbReference type="EMBL" id="UGHR01000001">
    <property type="protein sequence ID" value="STQ89273.1"/>
    <property type="molecule type" value="Genomic_DNA"/>
</dbReference>
<evidence type="ECO:0000313" key="5">
    <source>
        <dbReference type="Proteomes" id="UP000295794"/>
    </source>
</evidence>
<protein>
    <submittedName>
        <fullName evidence="3">Helix-turn-helix protein</fullName>
    </submittedName>
    <submittedName>
        <fullName evidence="2">Transcriptional repressor DicA</fullName>
    </submittedName>
</protein>
<dbReference type="AlphaFoldDB" id="A0A377Q2W2"/>
<dbReference type="PROSITE" id="PS50943">
    <property type="entry name" value="HTH_CROC1"/>
    <property type="match status" value="1"/>
</dbReference>
<proteinExistence type="predicted"/>
<dbReference type="CDD" id="cd00093">
    <property type="entry name" value="HTH_XRE"/>
    <property type="match status" value="1"/>
</dbReference>
<dbReference type="InterPro" id="IPR001387">
    <property type="entry name" value="Cro/C1-type_HTH"/>
</dbReference>